<dbReference type="InterPro" id="IPR045801">
    <property type="entry name" value="MEKK4_N"/>
</dbReference>
<dbReference type="EMBL" id="CAJNOC010001547">
    <property type="protein sequence ID" value="CAF0873556.1"/>
    <property type="molecule type" value="Genomic_DNA"/>
</dbReference>
<comment type="similarity">
    <text evidence="1">Belongs to the protein kinase superfamily. STE Ser/Thr protein kinase family. MAP kinase kinase kinase subfamily.</text>
</comment>
<gene>
    <name evidence="10" type="ORF">OXX778_LOCUS10053</name>
</gene>
<keyword evidence="5" id="KW-0418">Kinase</keyword>
<keyword evidence="6 7" id="KW-0067">ATP-binding</keyword>
<evidence type="ECO:0000313" key="10">
    <source>
        <dbReference type="EMBL" id="CAF0873556.1"/>
    </source>
</evidence>
<dbReference type="SMART" id="SM00220">
    <property type="entry name" value="S_TKc"/>
    <property type="match status" value="1"/>
</dbReference>
<evidence type="ECO:0000259" key="9">
    <source>
        <dbReference type="PROSITE" id="PS50011"/>
    </source>
</evidence>
<dbReference type="OrthoDB" id="1043025at2759"/>
<feature type="non-terminal residue" evidence="10">
    <location>
        <position position="1"/>
    </location>
</feature>
<sequence>IFLGFKKHPEYLEHWNWFEPRLSYSREEYEKVQEWLNKSLNQSDSSSTLVNSTNEQIASPKILLTKPTFCETKSAESNFLTFRQISFLLKRQKSHDNQDDETIRSSLSVNFFSDRNSPESILQPDHLMSARIQHVNSFFIEKHQSYVESVSLNEKVKFSLDDSEDDLGKTEPEIEPCESENFESVSCTGISETSVNPNRKKLFRDFLRKRLRKFGLTQTCDKIRQVLLNSLTRALLALQTNKCERSALNNMNDYQLVPLHYKFRELLQKFFQDEESMNYGVHSETFKKLGLPTFRPLFIYLNNVILDLMHTCIEMQNENKGEIKFGPDFKFSLLSIEVMTNECRECIEQAILVRQFYYHMIYSVFDHDELDVQKTLDTDLYSFDEELKKTINIYLNFITDWVQDLVRISNLDKALCVLENEWNFCKNNLYFVTASEDTYASRFCVMSNHIYGSLIHMFSDLETKFKEPLRSEIDNIGWNENFSSEDTEYESLRQMSNVSTLNLEELNLKFNDYKQEINKLRKFCLRTLEFSSEFVSDLELAAKYEVLTTVQDLLDRLKASNHVMINFTNEELSSESSFLIFVPQEFAKDKIQIVRLLFIISEKDEFESPDDHENIQIKEKTTNSPKSFRRLSSSNSIFDPYSQIDSTLKKLSEFAQKMTPVKSGRSSPIQMTPNSFIISPQHNSDVYLLYLHLAESKNDFKWTGQTIELYASHAVRRSLYQYPKMTSDTNLNFLYLVTSKQSILNQKKSHLKQKLKGSIKFIKDKASFHPSIDESINDLKDKIFELRNECIDSIASVEIELQSSSQNSETSESFVKVDENVNEILRVWYTFGIELQNEIIKFITQDRIKAFAEDLAEFSIQWCEYIVNKTPIGKGRNIRPWSANKGLQLVQAAISQSDHIEYWKFSSLLKSVEKCIKHLIGEPTKKSLGIPHTTQRRLSFNYSVKKVDNKVSRRKKFEESCLERDKEREEVLLEDRLIGKILDINRQDSVITGSEVQFRWQLGLLIGEGSFGKVYSCVNLDTCEPMALKIIEFRNNTDATKVREIADEINNVVDINHENLVRVYGCELHRKEILIFMEFCGDQCTLQRLSRDSSGLPEHLVRDFTKSLVKGVEYLHERNVMHRDIKGANVFLKSIDYKHPEKVVLKLGDFGCSIRLKDPIGNESRDQATGLRGTYAFMAPEVMTSGESKDAGYTYSADIWSVGCVVIEMFTGKMPWHPLKDGQIMFEMHISPRGQRKPQYPSPISDEAVNFLNCCLEFDPKNRKTAEQLLEHNFVKILDQTFE</sequence>
<evidence type="ECO:0000256" key="4">
    <source>
        <dbReference type="ARBA" id="ARBA00022741"/>
    </source>
</evidence>
<dbReference type="GO" id="GO:0004674">
    <property type="term" value="F:protein serine/threonine kinase activity"/>
    <property type="evidence" value="ECO:0007669"/>
    <property type="project" value="UniProtKB-KW"/>
</dbReference>
<dbReference type="InterPro" id="IPR008271">
    <property type="entry name" value="Ser/Thr_kinase_AS"/>
</dbReference>
<dbReference type="GO" id="GO:0000165">
    <property type="term" value="P:MAPK cascade"/>
    <property type="evidence" value="ECO:0007669"/>
    <property type="project" value="InterPro"/>
</dbReference>
<dbReference type="Pfam" id="PF19431">
    <property type="entry name" value="MEKK4_N"/>
    <property type="match status" value="2"/>
</dbReference>
<keyword evidence="11" id="KW-1185">Reference proteome</keyword>
<dbReference type="PROSITE" id="PS00108">
    <property type="entry name" value="PROTEIN_KINASE_ST"/>
    <property type="match status" value="1"/>
</dbReference>
<dbReference type="InterPro" id="IPR017441">
    <property type="entry name" value="Protein_kinase_ATP_BS"/>
</dbReference>
<dbReference type="PROSITE" id="PS50011">
    <property type="entry name" value="PROTEIN_KINASE_DOM"/>
    <property type="match status" value="1"/>
</dbReference>
<reference evidence="10" key="1">
    <citation type="submission" date="2021-02" db="EMBL/GenBank/DDBJ databases">
        <authorList>
            <person name="Nowell W R."/>
        </authorList>
    </citation>
    <scope>NUCLEOTIDE SEQUENCE</scope>
    <source>
        <strain evidence="10">Ploen Becks lab</strain>
    </source>
</reference>
<evidence type="ECO:0000256" key="8">
    <source>
        <dbReference type="SAM" id="MobiDB-lite"/>
    </source>
</evidence>
<keyword evidence="2" id="KW-0723">Serine/threonine-protein kinase</keyword>
<accession>A0A813Y139</accession>
<evidence type="ECO:0000256" key="7">
    <source>
        <dbReference type="PROSITE-ProRule" id="PRU10141"/>
    </source>
</evidence>
<feature type="binding site" evidence="7">
    <location>
        <position position="1029"/>
    </location>
    <ligand>
        <name>ATP</name>
        <dbReference type="ChEBI" id="CHEBI:30616"/>
    </ligand>
</feature>
<protein>
    <recommendedName>
        <fullName evidence="9">Protein kinase domain-containing protein</fullName>
    </recommendedName>
</protein>
<dbReference type="Proteomes" id="UP000663879">
    <property type="component" value="Unassembled WGS sequence"/>
</dbReference>
<dbReference type="InterPro" id="IPR050538">
    <property type="entry name" value="MAP_kinase_kinase_kinase"/>
</dbReference>
<evidence type="ECO:0000313" key="11">
    <source>
        <dbReference type="Proteomes" id="UP000663879"/>
    </source>
</evidence>
<evidence type="ECO:0000256" key="3">
    <source>
        <dbReference type="ARBA" id="ARBA00022679"/>
    </source>
</evidence>
<organism evidence="10 11">
    <name type="scientific">Brachionus calyciflorus</name>
    <dbReference type="NCBI Taxonomy" id="104777"/>
    <lineage>
        <taxon>Eukaryota</taxon>
        <taxon>Metazoa</taxon>
        <taxon>Spiralia</taxon>
        <taxon>Gnathifera</taxon>
        <taxon>Rotifera</taxon>
        <taxon>Eurotatoria</taxon>
        <taxon>Monogononta</taxon>
        <taxon>Pseudotrocha</taxon>
        <taxon>Ploima</taxon>
        <taxon>Brachionidae</taxon>
        <taxon>Brachionus</taxon>
    </lineage>
</organism>
<evidence type="ECO:0000256" key="5">
    <source>
        <dbReference type="ARBA" id="ARBA00022777"/>
    </source>
</evidence>
<feature type="region of interest" description="Disordered" evidence="8">
    <location>
        <begin position="610"/>
        <end position="629"/>
    </location>
</feature>
<comment type="caution">
    <text evidence="10">The sequence shown here is derived from an EMBL/GenBank/DDBJ whole genome shotgun (WGS) entry which is preliminary data.</text>
</comment>
<dbReference type="InterPro" id="IPR011009">
    <property type="entry name" value="Kinase-like_dom_sf"/>
</dbReference>
<evidence type="ECO:0000256" key="1">
    <source>
        <dbReference type="ARBA" id="ARBA00006529"/>
    </source>
</evidence>
<feature type="compositionally biased region" description="Basic and acidic residues" evidence="8">
    <location>
        <begin position="610"/>
        <end position="621"/>
    </location>
</feature>
<dbReference type="PANTHER" id="PTHR48016:SF32">
    <property type="entry name" value="MITOGEN-ACTIVATED PROTEIN KINASE KINASE KINASE 4"/>
    <property type="match status" value="1"/>
</dbReference>
<dbReference type="Gene3D" id="1.10.510.10">
    <property type="entry name" value="Transferase(Phosphotransferase) domain 1"/>
    <property type="match status" value="1"/>
</dbReference>
<dbReference type="InterPro" id="IPR000719">
    <property type="entry name" value="Prot_kinase_dom"/>
</dbReference>
<evidence type="ECO:0000256" key="6">
    <source>
        <dbReference type="ARBA" id="ARBA00022840"/>
    </source>
</evidence>
<dbReference type="PANTHER" id="PTHR48016">
    <property type="entry name" value="MAP KINASE KINASE KINASE SSK2-RELATED-RELATED"/>
    <property type="match status" value="1"/>
</dbReference>
<dbReference type="GO" id="GO:0005524">
    <property type="term" value="F:ATP binding"/>
    <property type="evidence" value="ECO:0007669"/>
    <property type="project" value="UniProtKB-UniRule"/>
</dbReference>
<dbReference type="PROSITE" id="PS00107">
    <property type="entry name" value="PROTEIN_KINASE_ATP"/>
    <property type="match status" value="1"/>
</dbReference>
<keyword evidence="3" id="KW-0808">Transferase</keyword>
<dbReference type="SUPFAM" id="SSF56112">
    <property type="entry name" value="Protein kinase-like (PK-like)"/>
    <property type="match status" value="1"/>
</dbReference>
<feature type="domain" description="Protein kinase" evidence="9">
    <location>
        <begin position="1000"/>
        <end position="1275"/>
    </location>
</feature>
<keyword evidence="4 7" id="KW-0547">Nucleotide-binding</keyword>
<evidence type="ECO:0000256" key="2">
    <source>
        <dbReference type="ARBA" id="ARBA00022527"/>
    </source>
</evidence>
<proteinExistence type="inferred from homology"/>
<dbReference type="Pfam" id="PF00069">
    <property type="entry name" value="Pkinase"/>
    <property type="match status" value="1"/>
</dbReference>
<name>A0A813Y139_9BILA</name>